<dbReference type="AlphaFoldDB" id="U4L507"/>
<feature type="transmembrane region" description="Helical" evidence="7">
    <location>
        <begin position="370"/>
        <end position="390"/>
    </location>
</feature>
<dbReference type="PANTHER" id="PTHR43791">
    <property type="entry name" value="PERMEASE-RELATED"/>
    <property type="match status" value="1"/>
</dbReference>
<accession>U4L507</accession>
<feature type="transmembrane region" description="Helical" evidence="7">
    <location>
        <begin position="172"/>
        <end position="194"/>
    </location>
</feature>
<gene>
    <name evidence="8" type="ORF">PCON_06972</name>
</gene>
<feature type="transmembrane region" description="Helical" evidence="7">
    <location>
        <begin position="537"/>
        <end position="554"/>
    </location>
</feature>
<evidence type="ECO:0000256" key="2">
    <source>
        <dbReference type="ARBA" id="ARBA00022448"/>
    </source>
</evidence>
<evidence type="ECO:0000256" key="3">
    <source>
        <dbReference type="ARBA" id="ARBA00022692"/>
    </source>
</evidence>
<feature type="transmembrane region" description="Helical" evidence="7">
    <location>
        <begin position="259"/>
        <end position="279"/>
    </location>
</feature>
<feature type="transmembrane region" description="Helical" evidence="7">
    <location>
        <begin position="291"/>
        <end position="311"/>
    </location>
</feature>
<evidence type="ECO:0000256" key="1">
    <source>
        <dbReference type="ARBA" id="ARBA00004141"/>
    </source>
</evidence>
<organism evidence="8 9">
    <name type="scientific">Pyronema omphalodes (strain CBS 100304)</name>
    <name type="common">Pyronema confluens</name>
    <dbReference type="NCBI Taxonomy" id="1076935"/>
    <lineage>
        <taxon>Eukaryota</taxon>
        <taxon>Fungi</taxon>
        <taxon>Dikarya</taxon>
        <taxon>Ascomycota</taxon>
        <taxon>Pezizomycotina</taxon>
        <taxon>Pezizomycetes</taxon>
        <taxon>Pezizales</taxon>
        <taxon>Pyronemataceae</taxon>
        <taxon>Pyronema</taxon>
    </lineage>
</organism>
<evidence type="ECO:0000256" key="7">
    <source>
        <dbReference type="SAM" id="Phobius"/>
    </source>
</evidence>
<feature type="transmembrane region" description="Helical" evidence="7">
    <location>
        <begin position="199"/>
        <end position="218"/>
    </location>
</feature>
<dbReference type="Gene3D" id="1.20.1250.20">
    <property type="entry name" value="MFS general substrate transporter like domains"/>
    <property type="match status" value="2"/>
</dbReference>
<dbReference type="Proteomes" id="UP000018144">
    <property type="component" value="Unassembled WGS sequence"/>
</dbReference>
<comment type="subcellular location">
    <subcellularLocation>
        <location evidence="1">Membrane</location>
        <topology evidence="1">Multi-pass membrane protein</topology>
    </subcellularLocation>
</comment>
<dbReference type="EMBL" id="HF935349">
    <property type="protein sequence ID" value="CCX07383.1"/>
    <property type="molecule type" value="Genomic_DNA"/>
</dbReference>
<feature type="compositionally biased region" description="Basic and acidic residues" evidence="6">
    <location>
        <begin position="70"/>
        <end position="82"/>
    </location>
</feature>
<evidence type="ECO:0000313" key="8">
    <source>
        <dbReference type="EMBL" id="CCX07383.1"/>
    </source>
</evidence>
<dbReference type="GO" id="GO:0022857">
    <property type="term" value="F:transmembrane transporter activity"/>
    <property type="evidence" value="ECO:0007669"/>
    <property type="project" value="InterPro"/>
</dbReference>
<feature type="transmembrane region" description="Helical" evidence="7">
    <location>
        <begin position="410"/>
        <end position="428"/>
    </location>
</feature>
<dbReference type="Pfam" id="PF07690">
    <property type="entry name" value="MFS_1"/>
    <property type="match status" value="1"/>
</dbReference>
<feature type="region of interest" description="Disordered" evidence="6">
    <location>
        <begin position="1"/>
        <end position="103"/>
    </location>
</feature>
<keyword evidence="2" id="KW-0813">Transport</keyword>
<dbReference type="SUPFAM" id="SSF103473">
    <property type="entry name" value="MFS general substrate transporter"/>
    <property type="match status" value="1"/>
</dbReference>
<proteinExistence type="predicted"/>
<dbReference type="PANTHER" id="PTHR43791:SF27">
    <property type="entry name" value="TRANSPORTER, PUTATIVE (AFU_ORTHOLOGUE AFUA_2G15730)-RELATED"/>
    <property type="match status" value="1"/>
</dbReference>
<keyword evidence="3 7" id="KW-0812">Transmembrane</keyword>
<feature type="transmembrane region" description="Helical" evidence="7">
    <location>
        <begin position="502"/>
        <end position="525"/>
    </location>
</feature>
<protein>
    <submittedName>
        <fullName evidence="8">Similar to Uncharacterized transporter C1002.16c acc. no. Q9US44</fullName>
    </submittedName>
</protein>
<feature type="compositionally biased region" description="Basic and acidic residues" evidence="6">
    <location>
        <begin position="41"/>
        <end position="61"/>
    </location>
</feature>
<keyword evidence="5 7" id="KW-0472">Membrane</keyword>
<dbReference type="InterPro" id="IPR036259">
    <property type="entry name" value="MFS_trans_sf"/>
</dbReference>
<evidence type="ECO:0000256" key="5">
    <source>
        <dbReference type="ARBA" id="ARBA00023136"/>
    </source>
</evidence>
<dbReference type="eggNOG" id="KOG2533">
    <property type="taxonomic scope" value="Eukaryota"/>
</dbReference>
<feature type="transmembrane region" description="Helical" evidence="7">
    <location>
        <begin position="440"/>
        <end position="460"/>
    </location>
</feature>
<dbReference type="GO" id="GO:0016020">
    <property type="term" value="C:membrane"/>
    <property type="evidence" value="ECO:0007669"/>
    <property type="project" value="UniProtKB-SubCell"/>
</dbReference>
<sequence length="622" mass="69382">MSDSSENPAKDTRRSSQTDSPVFVPSPRIISASEHSDDDGDNRAQEEDGYELKELGRKTADNAEDDSEDDRLLSEKSDDGRTSGEVLYAADSGDEGSSIRSRRKPMKRPEFLYTREEERTVVRKLDKYLVGGLAVLYMLRYELQKIHEENIGNAKIAGMAEDLDLKGDRYEWLLTAFYITYILFQWTTLCWKVFPAHKYVAFCVVGWGSIATLQALSINWVSMVVLRALLGVFEAAFGPGVPFYLSLFYRREELALRTGLFISAAPLATAYAGFLAYAITSIPSEIAPWRLLFLLEGFPSIIAGICAYYFIPDTPAECRFLERDQKKIARRRLLVVRDDEEDTGTVISTEEGRGLRWKEVWKAFGDPGNWITALIFFFSNVSFSSIPVFLPTIIKEMDADSDMTPSHAQILSIPPYLLAFLLILLTTHLSDRLRSRSGPLLVLTTLSTLGYSLLAFSGLLHQSIANISENMPHADESHTGFWGTQLSSSTALYLSSRSSTLAMSYLGIMLSAGTIFSIVSLTITWNGNNAETESSRGAGLAILQLLGQCGPLLGTRLYPGEDGPEYISGSLVCAGCMGVVMVLVGTQRWRLMRENRRREGLDARDDALEGDSRRGRRFRFMI</sequence>
<dbReference type="FunFam" id="1.20.1250.20:FF:000018">
    <property type="entry name" value="MFS transporter permease"/>
    <property type="match status" value="1"/>
</dbReference>
<feature type="transmembrane region" description="Helical" evidence="7">
    <location>
        <begin position="566"/>
        <end position="586"/>
    </location>
</feature>
<feature type="transmembrane region" description="Helical" evidence="7">
    <location>
        <begin position="224"/>
        <end position="247"/>
    </location>
</feature>
<keyword evidence="9" id="KW-1185">Reference proteome</keyword>
<keyword evidence="4 7" id="KW-1133">Transmembrane helix</keyword>
<evidence type="ECO:0000256" key="6">
    <source>
        <dbReference type="SAM" id="MobiDB-lite"/>
    </source>
</evidence>
<reference evidence="8 9" key="1">
    <citation type="journal article" date="2013" name="PLoS Genet.">
        <title>The genome and development-dependent transcriptomes of Pyronema confluens: a window into fungal evolution.</title>
        <authorList>
            <person name="Traeger S."/>
            <person name="Altegoer F."/>
            <person name="Freitag M."/>
            <person name="Gabaldon T."/>
            <person name="Kempken F."/>
            <person name="Kumar A."/>
            <person name="Marcet-Houben M."/>
            <person name="Poggeler S."/>
            <person name="Stajich J.E."/>
            <person name="Nowrousian M."/>
        </authorList>
    </citation>
    <scope>NUCLEOTIDE SEQUENCE [LARGE SCALE GENOMIC DNA]</scope>
    <source>
        <strain evidence="9">CBS 100304</strain>
        <tissue evidence="8">Vegetative mycelium</tissue>
    </source>
</reference>
<dbReference type="OrthoDB" id="2985014at2759"/>
<dbReference type="OMA" id="TWTMDNR"/>
<evidence type="ECO:0000313" key="9">
    <source>
        <dbReference type="Proteomes" id="UP000018144"/>
    </source>
</evidence>
<dbReference type="InterPro" id="IPR011701">
    <property type="entry name" value="MFS"/>
</dbReference>
<dbReference type="STRING" id="1076935.U4L507"/>
<evidence type="ECO:0000256" key="4">
    <source>
        <dbReference type="ARBA" id="ARBA00022989"/>
    </source>
</evidence>
<name>U4L507_PYROM</name>